<dbReference type="Gene3D" id="3.30.420.10">
    <property type="entry name" value="Ribonuclease H-like superfamily/Ribonuclease H"/>
    <property type="match status" value="1"/>
</dbReference>
<dbReference type="InParanoid" id="A0A162U2U3"/>
<reference evidence="2" key="1">
    <citation type="submission" date="2015-06" db="EMBL/GenBank/DDBJ databases">
        <title>Expansion of signal transduction pathways in fungi by whole-genome duplication.</title>
        <authorList>
            <consortium name="DOE Joint Genome Institute"/>
            <person name="Corrochano L.M."/>
            <person name="Kuo A."/>
            <person name="Marcet-Houben M."/>
            <person name="Polaino S."/>
            <person name="Salamov A."/>
            <person name="Villalobos J.M."/>
            <person name="Alvarez M.I."/>
            <person name="Avalos J."/>
            <person name="Benito E.P."/>
            <person name="Benoit I."/>
            <person name="Burger G."/>
            <person name="Camino L.P."/>
            <person name="Canovas D."/>
            <person name="Cerda-Olmedo E."/>
            <person name="Cheng J.-F."/>
            <person name="Dominguez A."/>
            <person name="Elias M."/>
            <person name="Eslava A.P."/>
            <person name="Glaser F."/>
            <person name="Grimwood J."/>
            <person name="Gutierrez G."/>
            <person name="Heitman J."/>
            <person name="Henrissat B."/>
            <person name="Iturriaga E.A."/>
            <person name="Lang B.F."/>
            <person name="Lavin J.L."/>
            <person name="Lee S."/>
            <person name="Li W."/>
            <person name="Lindquist E."/>
            <person name="Lopez-Garcia S."/>
            <person name="Luque E.M."/>
            <person name="Marcos A.T."/>
            <person name="Martin J."/>
            <person name="McCluskey K."/>
            <person name="Medina H.R."/>
            <person name="Miralles-Duran A."/>
            <person name="Miyazaki A."/>
            <person name="Munoz-Torres E."/>
            <person name="Oguiza J.A."/>
            <person name="Ohm R."/>
            <person name="Olmedo M."/>
            <person name="Orejas M."/>
            <person name="Ortiz-Castellanos L."/>
            <person name="Pisabarro A.G."/>
            <person name="Rodriguez-Romero J."/>
            <person name="Ruiz-Herrera J."/>
            <person name="Ruiz-Vazquez R."/>
            <person name="Sanz C."/>
            <person name="Schackwitz W."/>
            <person name="Schmutz J."/>
            <person name="Shahriari M."/>
            <person name="Shelest E."/>
            <person name="Silva-Franco F."/>
            <person name="Soanes D."/>
            <person name="Syed K."/>
            <person name="Tagua V.G."/>
            <person name="Talbot N.J."/>
            <person name="Thon M."/>
            <person name="De vries R.P."/>
            <person name="Wiebenga A."/>
            <person name="Yadav J.S."/>
            <person name="Braun E.L."/>
            <person name="Baker S."/>
            <person name="Garre V."/>
            <person name="Horwitz B."/>
            <person name="Torres-Martinez S."/>
            <person name="Idnurm A."/>
            <person name="Herrera-Estrella A."/>
            <person name="Gabaldon T."/>
            <person name="Grigoriev I.V."/>
        </authorList>
    </citation>
    <scope>NUCLEOTIDE SEQUENCE [LARGE SCALE GENOMIC DNA]</scope>
    <source>
        <strain evidence="2">NRRL 1555(-)</strain>
    </source>
</reference>
<dbReference type="OrthoDB" id="2201802at2759"/>
<sequence length="54" mass="6018">TDKKRFQLFGHDGCKRVLCKNNASVCTTFISPTMKLGGGSFIVWRCFFSKSVGL</sequence>
<feature type="non-terminal residue" evidence="1">
    <location>
        <position position="1"/>
    </location>
</feature>
<dbReference type="GeneID" id="28989269"/>
<dbReference type="VEuPathDB" id="FungiDB:PHYBLDRAFT_113906"/>
<dbReference type="GO" id="GO:0003676">
    <property type="term" value="F:nucleic acid binding"/>
    <property type="evidence" value="ECO:0007669"/>
    <property type="project" value="InterPro"/>
</dbReference>
<accession>A0A162U2U3</accession>
<dbReference type="RefSeq" id="XP_018289943.1">
    <property type="nucleotide sequence ID" value="XM_018428363.1"/>
</dbReference>
<proteinExistence type="predicted"/>
<dbReference type="Proteomes" id="UP000077315">
    <property type="component" value="Unassembled WGS sequence"/>
</dbReference>
<keyword evidence="2" id="KW-1185">Reference proteome</keyword>
<name>A0A162U2U3_PHYB8</name>
<dbReference type="AlphaFoldDB" id="A0A162U2U3"/>
<organism evidence="1 2">
    <name type="scientific">Phycomyces blakesleeanus (strain ATCC 8743b / DSM 1359 / FGSC 10004 / NBRC 33097 / NRRL 1555)</name>
    <dbReference type="NCBI Taxonomy" id="763407"/>
    <lineage>
        <taxon>Eukaryota</taxon>
        <taxon>Fungi</taxon>
        <taxon>Fungi incertae sedis</taxon>
        <taxon>Mucoromycota</taxon>
        <taxon>Mucoromycotina</taxon>
        <taxon>Mucoromycetes</taxon>
        <taxon>Mucorales</taxon>
        <taxon>Phycomycetaceae</taxon>
        <taxon>Phycomyces</taxon>
    </lineage>
</organism>
<protein>
    <submittedName>
        <fullName evidence="1">Uncharacterized protein</fullName>
    </submittedName>
</protein>
<gene>
    <name evidence="1" type="ORF">PHYBLDRAFT_113906</name>
</gene>
<dbReference type="EMBL" id="KV440984">
    <property type="protein sequence ID" value="OAD71903.1"/>
    <property type="molecule type" value="Genomic_DNA"/>
</dbReference>
<evidence type="ECO:0000313" key="2">
    <source>
        <dbReference type="Proteomes" id="UP000077315"/>
    </source>
</evidence>
<evidence type="ECO:0000313" key="1">
    <source>
        <dbReference type="EMBL" id="OAD71903.1"/>
    </source>
</evidence>
<dbReference type="InterPro" id="IPR036397">
    <property type="entry name" value="RNaseH_sf"/>
</dbReference>